<dbReference type="GO" id="GO:0006308">
    <property type="term" value="P:DNA catabolic process"/>
    <property type="evidence" value="ECO:0007669"/>
    <property type="project" value="InterPro"/>
</dbReference>
<dbReference type="GO" id="GO:0000727">
    <property type="term" value="P:double-strand break repair via break-induced replication"/>
    <property type="evidence" value="ECO:0007669"/>
    <property type="project" value="TreeGrafter"/>
</dbReference>
<dbReference type="GO" id="GO:0048476">
    <property type="term" value="C:Holliday junction resolvase complex"/>
    <property type="evidence" value="ECO:0007669"/>
    <property type="project" value="TreeGrafter"/>
</dbReference>
<dbReference type="GO" id="GO:0008821">
    <property type="term" value="F:crossover junction DNA endonuclease activity"/>
    <property type="evidence" value="ECO:0007669"/>
    <property type="project" value="InterPro"/>
</dbReference>
<dbReference type="PANTHER" id="PTHR13451:SF0">
    <property type="entry name" value="CROSSOVER JUNCTION ENDONUCLEASE MUS81"/>
    <property type="match status" value="1"/>
</dbReference>
<reference evidence="3" key="1">
    <citation type="journal article" date="2020" name="Nature">
        <title>Giant virus diversity and host interactions through global metagenomics.</title>
        <authorList>
            <person name="Schulz F."/>
            <person name="Roux S."/>
            <person name="Paez-Espino D."/>
            <person name="Jungbluth S."/>
            <person name="Walsh D.A."/>
            <person name="Denef V.J."/>
            <person name="McMahon K.D."/>
            <person name="Konstantinidis K.T."/>
            <person name="Eloe-Fadrosh E.A."/>
            <person name="Kyrpides N.C."/>
            <person name="Woyke T."/>
        </authorList>
    </citation>
    <scope>NUCLEOTIDE SEQUENCE</scope>
    <source>
        <strain evidence="3">GVMAG-M-3300023184-190</strain>
    </source>
</reference>
<dbReference type="Gene3D" id="3.40.50.10130">
    <property type="match status" value="1"/>
</dbReference>
<dbReference type="CDD" id="cd20074">
    <property type="entry name" value="XPF_nuclease_Mus81"/>
    <property type="match status" value="1"/>
</dbReference>
<dbReference type="EMBL" id="MN740098">
    <property type="protein sequence ID" value="QHT87695.1"/>
    <property type="molecule type" value="Genomic_DNA"/>
</dbReference>
<dbReference type="GO" id="GO:0031573">
    <property type="term" value="P:mitotic intra-S DNA damage checkpoint signaling"/>
    <property type="evidence" value="ECO:0007669"/>
    <property type="project" value="TreeGrafter"/>
</dbReference>
<sequence length="255" mass="28783">MILFIDEREPALWSECLRIKDATSLSITMVKKVLELGDMLVQTDDGKDVLLIERKSFADLCSSIKDGRYEEQSYRLVHSSNLPSHSIIYVIEGMFSQMRNPSDKKIILSAMTSLNVYKGFSTHRTSSVAETAEWLMSLVDKVDREIKKGKFPPILSNSSTTVNATEDPKPYCSVVKKVKKENITPANIGEIVLCQIPNISSIQAVAIMKKFSSFPNMMEELRTNPSCLDNLTYEQNGKARKVNKNCIESIRQFLC</sequence>
<name>A0A6C0I5L0_9ZZZZ</name>
<dbReference type="AlphaFoldDB" id="A0A6C0I5L0"/>
<dbReference type="GO" id="GO:0000712">
    <property type="term" value="P:resolution of meiotic recombination intermediates"/>
    <property type="evidence" value="ECO:0007669"/>
    <property type="project" value="TreeGrafter"/>
</dbReference>
<dbReference type="InterPro" id="IPR047416">
    <property type="entry name" value="XPF_nuclease_Mus81"/>
</dbReference>
<dbReference type="GO" id="GO:0005634">
    <property type="term" value="C:nucleus"/>
    <property type="evidence" value="ECO:0007669"/>
    <property type="project" value="TreeGrafter"/>
</dbReference>
<dbReference type="PANTHER" id="PTHR13451">
    <property type="entry name" value="CLASS II CROSSOVER JUNCTION ENDONUCLEASE MUS81"/>
    <property type="match status" value="1"/>
</dbReference>
<evidence type="ECO:0000313" key="3">
    <source>
        <dbReference type="EMBL" id="QHT87695.1"/>
    </source>
</evidence>
<evidence type="ECO:0000256" key="1">
    <source>
        <dbReference type="ARBA" id="ARBA00022801"/>
    </source>
</evidence>
<accession>A0A6C0I5L0</accession>
<feature type="domain" description="ERCC4" evidence="2">
    <location>
        <begin position="2"/>
        <end position="95"/>
    </location>
</feature>
<dbReference type="SUPFAM" id="SSF52980">
    <property type="entry name" value="Restriction endonuclease-like"/>
    <property type="match status" value="1"/>
</dbReference>
<evidence type="ECO:0000259" key="2">
    <source>
        <dbReference type="SMART" id="SM00891"/>
    </source>
</evidence>
<dbReference type="GO" id="GO:0003677">
    <property type="term" value="F:DNA binding"/>
    <property type="evidence" value="ECO:0007669"/>
    <property type="project" value="InterPro"/>
</dbReference>
<proteinExistence type="predicted"/>
<keyword evidence="1" id="KW-0378">Hydrolase</keyword>
<protein>
    <recommendedName>
        <fullName evidence="2">ERCC4 domain-containing protein</fullName>
    </recommendedName>
</protein>
<dbReference type="InterPro" id="IPR033309">
    <property type="entry name" value="Mus81"/>
</dbReference>
<dbReference type="Pfam" id="PF02732">
    <property type="entry name" value="ERCC4"/>
    <property type="match status" value="1"/>
</dbReference>
<dbReference type="GO" id="GO:0048257">
    <property type="term" value="F:3'-flap endonuclease activity"/>
    <property type="evidence" value="ECO:0007669"/>
    <property type="project" value="TreeGrafter"/>
</dbReference>
<dbReference type="InterPro" id="IPR006166">
    <property type="entry name" value="ERCC4_domain"/>
</dbReference>
<dbReference type="SMART" id="SM00891">
    <property type="entry name" value="ERCC4"/>
    <property type="match status" value="1"/>
</dbReference>
<dbReference type="InterPro" id="IPR011335">
    <property type="entry name" value="Restrct_endonuc-II-like"/>
</dbReference>
<organism evidence="3">
    <name type="scientific">viral metagenome</name>
    <dbReference type="NCBI Taxonomy" id="1070528"/>
    <lineage>
        <taxon>unclassified sequences</taxon>
        <taxon>metagenomes</taxon>
        <taxon>organismal metagenomes</taxon>
    </lineage>
</organism>